<feature type="transmembrane region" description="Helical" evidence="1">
    <location>
        <begin position="73"/>
        <end position="93"/>
    </location>
</feature>
<organism evidence="3">
    <name type="scientific">Anopheles darlingi</name>
    <name type="common">Mosquito</name>
    <dbReference type="NCBI Taxonomy" id="43151"/>
    <lineage>
        <taxon>Eukaryota</taxon>
        <taxon>Metazoa</taxon>
        <taxon>Ecdysozoa</taxon>
        <taxon>Arthropoda</taxon>
        <taxon>Hexapoda</taxon>
        <taxon>Insecta</taxon>
        <taxon>Pterygota</taxon>
        <taxon>Neoptera</taxon>
        <taxon>Endopterygota</taxon>
        <taxon>Diptera</taxon>
        <taxon>Nematocera</taxon>
        <taxon>Culicoidea</taxon>
        <taxon>Culicidae</taxon>
        <taxon>Anophelinae</taxon>
        <taxon>Anopheles</taxon>
    </lineage>
</organism>
<keyword evidence="2" id="KW-0732">Signal</keyword>
<name>A0A2M4D1E5_ANODA</name>
<sequence length="155" mass="17976">MTLFRLAMRKVISLVSLLPPVPVAHCIAPFLRICWFVSHLWPGQVNCFQEWVTDKIEVLTTHLLHVTALGFSIQLRVMLLVFFWLMMCYLHFSLSLSLSQIARSLLFYCTPVICCIWFLISRFVIRSVLFLKRSPPETNCKLPGFASFCSNLSRF</sequence>
<keyword evidence="1" id="KW-0472">Membrane</keyword>
<evidence type="ECO:0000256" key="2">
    <source>
        <dbReference type="SAM" id="SignalP"/>
    </source>
</evidence>
<feature type="chain" id="PRO_5014772899" description="Secreted protein" evidence="2">
    <location>
        <begin position="27"/>
        <end position="155"/>
    </location>
</feature>
<accession>A0A2M4D1E5</accession>
<keyword evidence="1" id="KW-1133">Transmembrane helix</keyword>
<dbReference type="AlphaFoldDB" id="A0A2M4D1E5"/>
<evidence type="ECO:0000313" key="3">
    <source>
        <dbReference type="EMBL" id="MBW71414.1"/>
    </source>
</evidence>
<feature type="transmembrane region" description="Helical" evidence="1">
    <location>
        <begin position="105"/>
        <end position="125"/>
    </location>
</feature>
<evidence type="ECO:0008006" key="4">
    <source>
        <dbReference type="Google" id="ProtNLM"/>
    </source>
</evidence>
<feature type="signal peptide" evidence="2">
    <location>
        <begin position="1"/>
        <end position="26"/>
    </location>
</feature>
<keyword evidence="1" id="KW-0812">Transmembrane</keyword>
<protein>
    <recommendedName>
        <fullName evidence="4">Secreted protein</fullName>
    </recommendedName>
</protein>
<proteinExistence type="predicted"/>
<dbReference type="EMBL" id="GGFL01007236">
    <property type="protein sequence ID" value="MBW71414.1"/>
    <property type="molecule type" value="Transcribed_RNA"/>
</dbReference>
<evidence type="ECO:0000256" key="1">
    <source>
        <dbReference type="SAM" id="Phobius"/>
    </source>
</evidence>
<reference evidence="3" key="1">
    <citation type="submission" date="2018-01" db="EMBL/GenBank/DDBJ databases">
        <title>An insight into the sialome of Amazonian anophelines.</title>
        <authorList>
            <person name="Ribeiro J.M."/>
            <person name="Scarpassa V."/>
            <person name="Calvo E."/>
        </authorList>
    </citation>
    <scope>NUCLEOTIDE SEQUENCE</scope>
</reference>